<accession>A0A559J8W7</accession>
<evidence type="ECO:0000313" key="1">
    <source>
        <dbReference type="EMBL" id="TVX96297.1"/>
    </source>
</evidence>
<dbReference type="AlphaFoldDB" id="A0A559J8W7"/>
<dbReference type="Proteomes" id="UP000316330">
    <property type="component" value="Unassembled WGS sequence"/>
</dbReference>
<organism evidence="1 2">
    <name type="scientific">Cohnella terricola</name>
    <dbReference type="NCBI Taxonomy" id="1289167"/>
    <lineage>
        <taxon>Bacteria</taxon>
        <taxon>Bacillati</taxon>
        <taxon>Bacillota</taxon>
        <taxon>Bacilli</taxon>
        <taxon>Bacillales</taxon>
        <taxon>Paenibacillaceae</taxon>
        <taxon>Cohnella</taxon>
    </lineage>
</organism>
<dbReference type="PROSITE" id="PS51257">
    <property type="entry name" value="PROKAR_LIPOPROTEIN"/>
    <property type="match status" value="1"/>
</dbReference>
<evidence type="ECO:0008006" key="3">
    <source>
        <dbReference type="Google" id="ProtNLM"/>
    </source>
</evidence>
<dbReference type="OrthoDB" id="2627479at2"/>
<dbReference type="RefSeq" id="WP_144706390.1">
    <property type="nucleotide sequence ID" value="NZ_VNJJ01000017.1"/>
</dbReference>
<dbReference type="EMBL" id="VNJJ01000017">
    <property type="protein sequence ID" value="TVX96297.1"/>
    <property type="molecule type" value="Genomic_DNA"/>
</dbReference>
<reference evidence="1 2" key="1">
    <citation type="submission" date="2019-07" db="EMBL/GenBank/DDBJ databases">
        <authorList>
            <person name="Kim J."/>
        </authorList>
    </citation>
    <scope>NUCLEOTIDE SEQUENCE [LARGE SCALE GENOMIC DNA]</scope>
    <source>
        <strain evidence="1 2">G13</strain>
    </source>
</reference>
<protein>
    <recommendedName>
        <fullName evidence="3">DUF5640 domain-containing protein</fullName>
    </recommendedName>
</protein>
<proteinExistence type="predicted"/>
<comment type="caution">
    <text evidence="1">The sequence shown here is derived from an EMBL/GenBank/DDBJ whole genome shotgun (WGS) entry which is preliminary data.</text>
</comment>
<gene>
    <name evidence="1" type="ORF">FPZ45_21575</name>
</gene>
<keyword evidence="2" id="KW-1185">Reference proteome</keyword>
<evidence type="ECO:0000313" key="2">
    <source>
        <dbReference type="Proteomes" id="UP000316330"/>
    </source>
</evidence>
<name>A0A559J8W7_9BACL</name>
<sequence>MSKLRALFMFIGILFAISGCTQKNEDLIIGNWVGDQASQKFGVIEELSQYNYLEITNTEVIIKNFVYLMQDNKMVMEFSDGEKQMKYELINKNHITINNKRYTIDLKKNEMTIKNENVELHYKKEGK</sequence>